<dbReference type="EMBL" id="APLQ01000014">
    <property type="protein sequence ID" value="ENO12586.1"/>
    <property type="molecule type" value="Genomic_DNA"/>
</dbReference>
<organism evidence="6 7">
    <name type="scientific">Marinobacter nanhaiticus D15-8W</name>
    <dbReference type="NCBI Taxonomy" id="626887"/>
    <lineage>
        <taxon>Bacteria</taxon>
        <taxon>Pseudomonadati</taxon>
        <taxon>Pseudomonadota</taxon>
        <taxon>Gammaproteobacteria</taxon>
        <taxon>Pseudomonadales</taxon>
        <taxon>Marinobacteraceae</taxon>
        <taxon>Marinobacter</taxon>
    </lineage>
</organism>
<evidence type="ECO:0000256" key="2">
    <source>
        <dbReference type="ARBA" id="ARBA00022801"/>
    </source>
</evidence>
<feature type="domain" description="Calcineurin-like phosphoesterase" evidence="5">
    <location>
        <begin position="17"/>
        <end position="206"/>
    </location>
</feature>
<evidence type="ECO:0000259" key="5">
    <source>
        <dbReference type="Pfam" id="PF00149"/>
    </source>
</evidence>
<dbReference type="GO" id="GO:0004115">
    <property type="term" value="F:3',5'-cyclic-AMP phosphodiesterase activity"/>
    <property type="evidence" value="ECO:0007669"/>
    <property type="project" value="UniProtKB-EC"/>
</dbReference>
<evidence type="ECO:0000256" key="4">
    <source>
        <dbReference type="ARBA" id="ARBA00025742"/>
    </source>
</evidence>
<dbReference type="OrthoDB" id="9784378at2"/>
<keyword evidence="2 6" id="KW-0378">Hydrolase</keyword>
<dbReference type="InterPro" id="IPR029052">
    <property type="entry name" value="Metallo-depent_PP-like"/>
</dbReference>
<evidence type="ECO:0000313" key="6">
    <source>
        <dbReference type="EMBL" id="ENO12586.1"/>
    </source>
</evidence>
<dbReference type="CDD" id="cd07402">
    <property type="entry name" value="MPP_GpdQ"/>
    <property type="match status" value="1"/>
</dbReference>
<proteinExistence type="inferred from homology"/>
<keyword evidence="1" id="KW-0479">Metal-binding</keyword>
<keyword evidence="7" id="KW-1185">Reference proteome</keyword>
<comment type="caution">
    <text evidence="6">The sequence shown here is derived from an EMBL/GenBank/DDBJ whole genome shotgun (WGS) entry which is preliminary data.</text>
</comment>
<dbReference type="NCBIfam" id="NF008359">
    <property type="entry name" value="PRK11148.1"/>
    <property type="match status" value="1"/>
</dbReference>
<dbReference type="InterPro" id="IPR050884">
    <property type="entry name" value="CNP_phosphodiesterase-III"/>
</dbReference>
<sequence length="275" mass="30321">MPSPVSPENIATRAPSLRILQLTDPHLMADPEGTLLGMNTRESLDAVIALAKREPHAPDLVIASGDIAQDSSETAYRVFQEKMSVYSCPVIWFPGNHDDVEVMHEVIAGTNAEQRRLLVGGWQLIFLNSAVPGKVYGALSSGELSFLNDCLAEHPERPTLIAFHHHPVDVNCTWMSQIGLTNSDALMAVLEGQSQVRALLWGHIHQTWDGELNGMRLMATPSTCIQFAPGSNEFSIDGQAPGYRWIDLYPDGTLDTHVRRAEDYVFTVDLDSQGY</sequence>
<dbReference type="Pfam" id="PF00149">
    <property type="entry name" value="Metallophos"/>
    <property type="match status" value="1"/>
</dbReference>
<reference evidence="6 7" key="1">
    <citation type="journal article" date="2013" name="Genome Announc.">
        <title>Genome Sequence of the Polycyclic Aromatic Hydrocarbon-Degrading Bacterium Strain Marinobacter nanhaiticus D15-8WT.</title>
        <authorList>
            <person name="Cui Z."/>
            <person name="Gao W."/>
            <person name="Li Q."/>
            <person name="Xu G."/>
            <person name="Zheng L."/>
        </authorList>
    </citation>
    <scope>NUCLEOTIDE SEQUENCE [LARGE SCALE GENOMIC DNA]</scope>
    <source>
        <strain evidence="6 7">D15-8W</strain>
    </source>
</reference>
<comment type="similarity">
    <text evidence="4">Belongs to the cyclic nucleotide phosphodiesterase class-III family.</text>
</comment>
<dbReference type="PANTHER" id="PTHR42988:SF2">
    <property type="entry name" value="CYCLIC NUCLEOTIDE PHOSPHODIESTERASE CBUA0032-RELATED"/>
    <property type="match status" value="1"/>
</dbReference>
<dbReference type="PATRIC" id="fig|626887.3.peg.2860"/>
<dbReference type="HOGENOM" id="CLU_070320_0_0_6"/>
<dbReference type="RefSeq" id="WP_004580816.1">
    <property type="nucleotide sequence ID" value="NZ_AP028878.1"/>
</dbReference>
<name>N6WM68_9GAMM</name>
<dbReference type="Proteomes" id="UP000013165">
    <property type="component" value="Unassembled WGS sequence"/>
</dbReference>
<dbReference type="SUPFAM" id="SSF56300">
    <property type="entry name" value="Metallo-dependent phosphatases"/>
    <property type="match status" value="1"/>
</dbReference>
<dbReference type="AlphaFoldDB" id="N6WM68"/>
<gene>
    <name evidence="6" type="ORF">J057_14330</name>
</gene>
<evidence type="ECO:0000256" key="3">
    <source>
        <dbReference type="ARBA" id="ARBA00023004"/>
    </source>
</evidence>
<keyword evidence="3" id="KW-0408">Iron</keyword>
<evidence type="ECO:0000256" key="1">
    <source>
        <dbReference type="ARBA" id="ARBA00022723"/>
    </source>
</evidence>
<protein>
    <submittedName>
        <fullName evidence="6">3',5'-cyclic-AMP phosphodiesterase</fullName>
        <ecNumber evidence="6">3.1.4.53</ecNumber>
    </submittedName>
</protein>
<dbReference type="InterPro" id="IPR004843">
    <property type="entry name" value="Calcineurin-like_PHP"/>
</dbReference>
<evidence type="ECO:0000313" key="7">
    <source>
        <dbReference type="Proteomes" id="UP000013165"/>
    </source>
</evidence>
<dbReference type="InterPro" id="IPR026575">
    <property type="entry name" value="GpdQ/CpdA-like"/>
</dbReference>
<dbReference type="EC" id="3.1.4.53" evidence="6"/>
<dbReference type="STRING" id="626887.J057_14330"/>
<dbReference type="GO" id="GO:0046872">
    <property type="term" value="F:metal ion binding"/>
    <property type="evidence" value="ECO:0007669"/>
    <property type="project" value="UniProtKB-KW"/>
</dbReference>
<dbReference type="eggNOG" id="COG1409">
    <property type="taxonomic scope" value="Bacteria"/>
</dbReference>
<accession>N6WM68</accession>
<dbReference type="Gene3D" id="3.60.21.10">
    <property type="match status" value="1"/>
</dbReference>
<dbReference type="PANTHER" id="PTHR42988">
    <property type="entry name" value="PHOSPHOHYDROLASE"/>
    <property type="match status" value="1"/>
</dbReference>